<dbReference type="Gramene" id="mRNA:HanXRQr2_Chr17g0792331">
    <property type="protein sequence ID" value="CDS:HanXRQr2_Chr17g0792331.1"/>
    <property type="gene ID" value="HanXRQr2_Chr17g0792331"/>
</dbReference>
<accession>A0A9K3DFY3</accession>
<name>A0A9K3DFY3_HELAN</name>
<evidence type="ECO:0000313" key="3">
    <source>
        <dbReference type="Proteomes" id="UP000215914"/>
    </source>
</evidence>
<dbReference type="EMBL" id="MNCJ02000332">
    <property type="protein sequence ID" value="KAF5754530.1"/>
    <property type="molecule type" value="Genomic_DNA"/>
</dbReference>
<evidence type="ECO:0000256" key="1">
    <source>
        <dbReference type="SAM" id="MobiDB-lite"/>
    </source>
</evidence>
<dbReference type="Proteomes" id="UP000215914">
    <property type="component" value="Unassembled WGS sequence"/>
</dbReference>
<feature type="region of interest" description="Disordered" evidence="1">
    <location>
        <begin position="1"/>
        <end position="60"/>
    </location>
</feature>
<dbReference type="AlphaFoldDB" id="A0A9K3DFY3"/>
<organism evidence="2 3">
    <name type="scientific">Helianthus annuus</name>
    <name type="common">Common sunflower</name>
    <dbReference type="NCBI Taxonomy" id="4232"/>
    <lineage>
        <taxon>Eukaryota</taxon>
        <taxon>Viridiplantae</taxon>
        <taxon>Streptophyta</taxon>
        <taxon>Embryophyta</taxon>
        <taxon>Tracheophyta</taxon>
        <taxon>Spermatophyta</taxon>
        <taxon>Magnoliopsida</taxon>
        <taxon>eudicotyledons</taxon>
        <taxon>Gunneridae</taxon>
        <taxon>Pentapetalae</taxon>
        <taxon>asterids</taxon>
        <taxon>campanulids</taxon>
        <taxon>Asterales</taxon>
        <taxon>Asteraceae</taxon>
        <taxon>Asteroideae</taxon>
        <taxon>Heliantheae alliance</taxon>
        <taxon>Heliantheae</taxon>
        <taxon>Helianthus</taxon>
    </lineage>
</organism>
<keyword evidence="3" id="KW-1185">Reference proteome</keyword>
<feature type="compositionally biased region" description="Acidic residues" evidence="1">
    <location>
        <begin position="39"/>
        <end position="50"/>
    </location>
</feature>
<evidence type="ECO:0000313" key="2">
    <source>
        <dbReference type="EMBL" id="KAF5754530.1"/>
    </source>
</evidence>
<reference evidence="2" key="2">
    <citation type="submission" date="2020-06" db="EMBL/GenBank/DDBJ databases">
        <title>Helianthus annuus Genome sequencing and assembly Release 2.</title>
        <authorList>
            <person name="Gouzy J."/>
            <person name="Langlade N."/>
            <person name="Munos S."/>
        </authorList>
    </citation>
    <scope>NUCLEOTIDE SEQUENCE</scope>
    <source>
        <tissue evidence="2">Leaves</tissue>
    </source>
</reference>
<reference evidence="2" key="1">
    <citation type="journal article" date="2017" name="Nature">
        <title>The sunflower genome provides insights into oil metabolism, flowering and Asterid evolution.</title>
        <authorList>
            <person name="Badouin H."/>
            <person name="Gouzy J."/>
            <person name="Grassa C.J."/>
            <person name="Murat F."/>
            <person name="Staton S.E."/>
            <person name="Cottret L."/>
            <person name="Lelandais-Briere C."/>
            <person name="Owens G.L."/>
            <person name="Carrere S."/>
            <person name="Mayjonade B."/>
            <person name="Legrand L."/>
            <person name="Gill N."/>
            <person name="Kane N.C."/>
            <person name="Bowers J.E."/>
            <person name="Hubner S."/>
            <person name="Bellec A."/>
            <person name="Berard A."/>
            <person name="Berges H."/>
            <person name="Blanchet N."/>
            <person name="Boniface M.C."/>
            <person name="Brunel D."/>
            <person name="Catrice O."/>
            <person name="Chaidir N."/>
            <person name="Claudel C."/>
            <person name="Donnadieu C."/>
            <person name="Faraut T."/>
            <person name="Fievet G."/>
            <person name="Helmstetter N."/>
            <person name="King M."/>
            <person name="Knapp S.J."/>
            <person name="Lai Z."/>
            <person name="Le Paslier M.C."/>
            <person name="Lippi Y."/>
            <person name="Lorenzon L."/>
            <person name="Mandel J.R."/>
            <person name="Marage G."/>
            <person name="Marchand G."/>
            <person name="Marquand E."/>
            <person name="Bret-Mestries E."/>
            <person name="Morien E."/>
            <person name="Nambeesan S."/>
            <person name="Nguyen T."/>
            <person name="Pegot-Espagnet P."/>
            <person name="Pouilly N."/>
            <person name="Raftis F."/>
            <person name="Sallet E."/>
            <person name="Schiex T."/>
            <person name="Thomas J."/>
            <person name="Vandecasteele C."/>
            <person name="Vares D."/>
            <person name="Vear F."/>
            <person name="Vautrin S."/>
            <person name="Crespi M."/>
            <person name="Mangin B."/>
            <person name="Burke J.M."/>
            <person name="Salse J."/>
            <person name="Munos S."/>
            <person name="Vincourt P."/>
            <person name="Rieseberg L.H."/>
            <person name="Langlade N.B."/>
        </authorList>
    </citation>
    <scope>NUCLEOTIDE SEQUENCE</scope>
    <source>
        <tissue evidence="2">Leaves</tissue>
    </source>
</reference>
<proteinExistence type="predicted"/>
<comment type="caution">
    <text evidence="2">The sequence shown here is derived from an EMBL/GenBank/DDBJ whole genome shotgun (WGS) entry which is preliminary data.</text>
</comment>
<gene>
    <name evidence="2" type="ORF">HanXRQr2_Chr17g0792331</name>
</gene>
<protein>
    <submittedName>
        <fullName evidence="2">Uncharacterized protein</fullName>
    </submittedName>
</protein>
<sequence>MVKTKEKARSSSSSSSKGKGKQPEQQPKKRQYLGRVDESESGSEEEMELDPAEKPIWNSGVTPLISTCHRWARWGSIVT</sequence>